<sequence>MFHSDMVNTNTDCAVFVFSKPMVPSLLAPEGRSAGAQARWVQPMGVLATAIAAAAGTLIACPGASSRVHT</sequence>
<dbReference type="EMBL" id="JAVFWL010000005">
    <property type="protein sequence ID" value="KAK6754964.1"/>
    <property type="molecule type" value="Genomic_DNA"/>
</dbReference>
<comment type="caution">
    <text evidence="1">The sequence shown here is derived from an EMBL/GenBank/DDBJ whole genome shotgun (WGS) entry which is preliminary data.</text>
</comment>
<keyword evidence="2" id="KW-1185">Reference proteome</keyword>
<gene>
    <name evidence="1" type="primary">Necator_chrV.g18541</name>
    <name evidence="1" type="ORF">RB195_013750</name>
</gene>
<reference evidence="1 2" key="1">
    <citation type="submission" date="2023-08" db="EMBL/GenBank/DDBJ databases">
        <title>A Necator americanus chromosomal reference genome.</title>
        <authorList>
            <person name="Ilik V."/>
            <person name="Petrzelkova K.J."/>
            <person name="Pardy F."/>
            <person name="Fuh T."/>
            <person name="Niatou-Singa F.S."/>
            <person name="Gouil Q."/>
            <person name="Baker L."/>
            <person name="Ritchie M.E."/>
            <person name="Jex A.R."/>
            <person name="Gazzola D."/>
            <person name="Li H."/>
            <person name="Toshio Fujiwara R."/>
            <person name="Zhan B."/>
            <person name="Aroian R.V."/>
            <person name="Pafco B."/>
            <person name="Schwarz E.M."/>
        </authorList>
    </citation>
    <scope>NUCLEOTIDE SEQUENCE [LARGE SCALE GENOMIC DNA]</scope>
    <source>
        <strain evidence="1 2">Aroian</strain>
        <tissue evidence="1">Whole animal</tissue>
    </source>
</reference>
<name>A0ABR1DX28_NECAM</name>
<accession>A0ABR1DX28</accession>
<dbReference type="Proteomes" id="UP001303046">
    <property type="component" value="Unassembled WGS sequence"/>
</dbReference>
<organism evidence="1 2">
    <name type="scientific">Necator americanus</name>
    <name type="common">Human hookworm</name>
    <dbReference type="NCBI Taxonomy" id="51031"/>
    <lineage>
        <taxon>Eukaryota</taxon>
        <taxon>Metazoa</taxon>
        <taxon>Ecdysozoa</taxon>
        <taxon>Nematoda</taxon>
        <taxon>Chromadorea</taxon>
        <taxon>Rhabditida</taxon>
        <taxon>Rhabditina</taxon>
        <taxon>Rhabditomorpha</taxon>
        <taxon>Strongyloidea</taxon>
        <taxon>Ancylostomatidae</taxon>
        <taxon>Bunostominae</taxon>
        <taxon>Necator</taxon>
    </lineage>
</organism>
<evidence type="ECO:0000313" key="2">
    <source>
        <dbReference type="Proteomes" id="UP001303046"/>
    </source>
</evidence>
<evidence type="ECO:0000313" key="1">
    <source>
        <dbReference type="EMBL" id="KAK6754964.1"/>
    </source>
</evidence>
<proteinExistence type="predicted"/>
<protein>
    <submittedName>
        <fullName evidence="1">Uncharacterized protein</fullName>
    </submittedName>
</protein>